<dbReference type="AlphaFoldDB" id="A0A9J5X6H6"/>
<sequence>MLHPAIYHAPLINVQKNTRRFINNDGDGRLTSGDVIQFFAMSNLLLSELKHVVASSEFIFLVHESGRSTLLALKNM</sequence>
<accession>A0A9J5X6H6</accession>
<gene>
    <name evidence="1" type="ORF">H5410_053235</name>
</gene>
<comment type="caution">
    <text evidence="1">The sequence shown here is derived from an EMBL/GenBank/DDBJ whole genome shotgun (WGS) entry which is preliminary data.</text>
</comment>
<dbReference type="OrthoDB" id="1432624at2759"/>
<protein>
    <submittedName>
        <fullName evidence="1">Uncharacterized protein</fullName>
    </submittedName>
</protein>
<evidence type="ECO:0000313" key="1">
    <source>
        <dbReference type="EMBL" id="KAG5582608.1"/>
    </source>
</evidence>
<keyword evidence="2" id="KW-1185">Reference proteome</keyword>
<proteinExistence type="predicted"/>
<name>A0A9J5X6H6_SOLCO</name>
<organism evidence="1 2">
    <name type="scientific">Solanum commersonii</name>
    <name type="common">Commerson's wild potato</name>
    <name type="synonym">Commerson's nightshade</name>
    <dbReference type="NCBI Taxonomy" id="4109"/>
    <lineage>
        <taxon>Eukaryota</taxon>
        <taxon>Viridiplantae</taxon>
        <taxon>Streptophyta</taxon>
        <taxon>Embryophyta</taxon>
        <taxon>Tracheophyta</taxon>
        <taxon>Spermatophyta</taxon>
        <taxon>Magnoliopsida</taxon>
        <taxon>eudicotyledons</taxon>
        <taxon>Gunneridae</taxon>
        <taxon>Pentapetalae</taxon>
        <taxon>asterids</taxon>
        <taxon>lamiids</taxon>
        <taxon>Solanales</taxon>
        <taxon>Solanaceae</taxon>
        <taxon>Solanoideae</taxon>
        <taxon>Solaneae</taxon>
        <taxon>Solanum</taxon>
    </lineage>
</organism>
<dbReference type="Proteomes" id="UP000824120">
    <property type="component" value="Chromosome 10"/>
</dbReference>
<reference evidence="1 2" key="1">
    <citation type="submission" date="2020-09" db="EMBL/GenBank/DDBJ databases">
        <title>De no assembly of potato wild relative species, Solanum commersonii.</title>
        <authorList>
            <person name="Cho K."/>
        </authorList>
    </citation>
    <scope>NUCLEOTIDE SEQUENCE [LARGE SCALE GENOMIC DNA]</scope>
    <source>
        <strain evidence="1">LZ3.2</strain>
        <tissue evidence="1">Leaf</tissue>
    </source>
</reference>
<dbReference type="EMBL" id="JACXVP010000010">
    <property type="protein sequence ID" value="KAG5582608.1"/>
    <property type="molecule type" value="Genomic_DNA"/>
</dbReference>
<evidence type="ECO:0000313" key="2">
    <source>
        <dbReference type="Proteomes" id="UP000824120"/>
    </source>
</evidence>